<dbReference type="InterPro" id="IPR036869">
    <property type="entry name" value="J_dom_sf"/>
</dbReference>
<dbReference type="Gene3D" id="1.25.40.10">
    <property type="entry name" value="Tetratricopeptide repeat domain"/>
    <property type="match status" value="1"/>
</dbReference>
<reference evidence="5" key="1">
    <citation type="submission" date="2021-01" db="EMBL/GenBank/DDBJ databases">
        <title>Marivirga aurantiaca sp. nov., isolated from intertidal surface sediments.</title>
        <authorList>
            <person name="Zhang M."/>
        </authorList>
    </citation>
    <scope>NUCLEOTIDE SEQUENCE</scope>
    <source>
        <strain evidence="5">S37H4</strain>
    </source>
</reference>
<keyword evidence="2" id="KW-0802">TPR repeat</keyword>
<evidence type="ECO:0000313" key="5">
    <source>
        <dbReference type="EMBL" id="MBK6265823.1"/>
    </source>
</evidence>
<dbReference type="SMART" id="SM00271">
    <property type="entry name" value="DnaJ"/>
    <property type="match status" value="1"/>
</dbReference>
<dbReference type="CDD" id="cd06257">
    <property type="entry name" value="DnaJ"/>
    <property type="match status" value="1"/>
</dbReference>
<dbReference type="InterPro" id="IPR011990">
    <property type="entry name" value="TPR-like_helical_dom_sf"/>
</dbReference>
<dbReference type="EMBL" id="JAEQBW010000005">
    <property type="protein sequence ID" value="MBK6265823.1"/>
    <property type="molecule type" value="Genomic_DNA"/>
</dbReference>
<dbReference type="PANTHER" id="PTHR44145">
    <property type="entry name" value="DNAJ HOMOLOG SUBFAMILY A MEMBER 3, MITOCHONDRIAL"/>
    <property type="match status" value="1"/>
</dbReference>
<evidence type="ECO:0000259" key="4">
    <source>
        <dbReference type="PROSITE" id="PS50076"/>
    </source>
</evidence>
<keyword evidence="3" id="KW-1133">Transmembrane helix</keyword>
<keyword evidence="1" id="KW-0143">Chaperone</keyword>
<dbReference type="Gene3D" id="1.10.287.110">
    <property type="entry name" value="DnaJ domain"/>
    <property type="match status" value="1"/>
</dbReference>
<feature type="domain" description="J" evidence="4">
    <location>
        <begin position="13"/>
        <end position="77"/>
    </location>
</feature>
<dbReference type="PANTHER" id="PTHR44145:SF3">
    <property type="entry name" value="DNAJ HOMOLOG SUBFAMILY A MEMBER 3, MITOCHONDRIAL"/>
    <property type="match status" value="1"/>
</dbReference>
<name>A0A934WZ14_9BACT</name>
<keyword evidence="6" id="KW-1185">Reference proteome</keyword>
<comment type="caution">
    <text evidence="5">The sequence shown here is derived from an EMBL/GenBank/DDBJ whole genome shotgun (WGS) entry which is preliminary data.</text>
</comment>
<dbReference type="PROSITE" id="PS50005">
    <property type="entry name" value="TPR"/>
    <property type="match status" value="1"/>
</dbReference>
<evidence type="ECO:0000256" key="3">
    <source>
        <dbReference type="SAM" id="Phobius"/>
    </source>
</evidence>
<dbReference type="AlphaFoldDB" id="A0A934WZ14"/>
<proteinExistence type="predicted"/>
<dbReference type="Pfam" id="PF13174">
    <property type="entry name" value="TPR_6"/>
    <property type="match status" value="1"/>
</dbReference>
<evidence type="ECO:0000256" key="2">
    <source>
        <dbReference type="PROSITE-ProRule" id="PRU00339"/>
    </source>
</evidence>
<protein>
    <submittedName>
        <fullName evidence="5">DnaJ domain-containing protein</fullName>
    </submittedName>
</protein>
<dbReference type="SUPFAM" id="SSF48452">
    <property type="entry name" value="TPR-like"/>
    <property type="match status" value="1"/>
</dbReference>
<sequence length="406" mass="47730">MFRETNNFINLDYYYQILGVSENATTAEIKSTYKRLAKLYHPDINPSIKAEERFKSISVAYSILVKPELRHKHDLQLAQERLDKARLASLHYRTNNPPLVRPKFNPYYRAATTPINPEAERKGTFYALGIIGLIAFLLYIGMIVSDFYRDQRVKSKINEFDHQVSHADSLFYAGKTQAALNFIDGIKASFSEETVLKNHEINYLNFRKQQADIDYENRAYQDALWGYLFFMEYTGKQDTDMLYRLAICYRSLKESGKSIFILNNLLNQGFKRIQILELIAKIYKEDLNDKELALQYYQMGLQNIIQRFKDIYGEAYRLLVSAERTPQSYKSMYYGAAELYFQKKDYNESSNLFEWVVFFEPENKKAYEYLASSYLELNDKSQACQILHRARKNGIELNFDKLKTCN</sequence>
<accession>A0A934WZ14</accession>
<feature type="transmembrane region" description="Helical" evidence="3">
    <location>
        <begin position="125"/>
        <end position="148"/>
    </location>
</feature>
<dbReference type="InterPro" id="IPR001623">
    <property type="entry name" value="DnaJ_domain"/>
</dbReference>
<keyword evidence="3" id="KW-0812">Transmembrane</keyword>
<dbReference type="RefSeq" id="WP_201431501.1">
    <property type="nucleotide sequence ID" value="NZ_JAEQBW010000005.1"/>
</dbReference>
<dbReference type="Proteomes" id="UP000611723">
    <property type="component" value="Unassembled WGS sequence"/>
</dbReference>
<feature type="repeat" description="TPR" evidence="2">
    <location>
        <begin position="330"/>
        <end position="363"/>
    </location>
</feature>
<evidence type="ECO:0000313" key="6">
    <source>
        <dbReference type="Proteomes" id="UP000611723"/>
    </source>
</evidence>
<organism evidence="5 6">
    <name type="scientific">Marivirga aurantiaca</name>
    <dbReference type="NCBI Taxonomy" id="2802615"/>
    <lineage>
        <taxon>Bacteria</taxon>
        <taxon>Pseudomonadati</taxon>
        <taxon>Bacteroidota</taxon>
        <taxon>Cytophagia</taxon>
        <taxon>Cytophagales</taxon>
        <taxon>Marivirgaceae</taxon>
        <taxon>Marivirga</taxon>
    </lineage>
</organism>
<dbReference type="SUPFAM" id="SSF46565">
    <property type="entry name" value="Chaperone J-domain"/>
    <property type="match status" value="1"/>
</dbReference>
<dbReference type="InterPro" id="IPR019734">
    <property type="entry name" value="TPR_rpt"/>
</dbReference>
<dbReference type="InterPro" id="IPR051938">
    <property type="entry name" value="Apopto_cytoskel_mod"/>
</dbReference>
<keyword evidence="3" id="KW-0472">Membrane</keyword>
<dbReference type="PROSITE" id="PS50076">
    <property type="entry name" value="DNAJ_2"/>
    <property type="match status" value="1"/>
</dbReference>
<gene>
    <name evidence="5" type="ORF">JKA74_12335</name>
</gene>
<evidence type="ECO:0000256" key="1">
    <source>
        <dbReference type="ARBA" id="ARBA00023186"/>
    </source>
</evidence>
<dbReference type="Pfam" id="PF00226">
    <property type="entry name" value="DnaJ"/>
    <property type="match status" value="1"/>
</dbReference>
<dbReference type="PRINTS" id="PR00625">
    <property type="entry name" value="JDOMAIN"/>
</dbReference>